<dbReference type="NCBIfam" id="NF006516">
    <property type="entry name" value="PRK08963.1"/>
    <property type="match status" value="1"/>
</dbReference>
<dbReference type="PANTHER" id="PTHR42689">
    <property type="entry name" value="ACETYL-COA ACYLTRANSFERASE FADA2 (3-KETOACYL-COA THIOLASE) (BETA-KETOTHIOLASE)-RELATED"/>
    <property type="match status" value="1"/>
</dbReference>
<dbReference type="NCBIfam" id="TIGR01930">
    <property type="entry name" value="AcCoA-C-Actrans"/>
    <property type="match status" value="1"/>
</dbReference>
<dbReference type="InterPro" id="IPR020610">
    <property type="entry name" value="Thiolase_AS"/>
</dbReference>
<evidence type="ECO:0000256" key="6">
    <source>
        <dbReference type="ARBA" id="ARBA00023098"/>
    </source>
</evidence>
<dbReference type="InterPro" id="IPR020616">
    <property type="entry name" value="Thiolase_N"/>
</dbReference>
<dbReference type="InterPro" id="IPR016039">
    <property type="entry name" value="Thiolase-like"/>
</dbReference>
<evidence type="ECO:0000256" key="4">
    <source>
        <dbReference type="ARBA" id="ARBA00022832"/>
    </source>
</evidence>
<sequence length="436" mass="47220">MREKQRVSNANGERVAIVSGLRTPFAKQATAFHGLSALELGKMLVFELLSRSNIAPEAIEQLVYGQVIQMPTAPNIAREIVLGTSMEASTDAYSVSRACATSLQATVSVAESIMLGNINIGIAGGADSTSVLPIGVSKQCGRALIDLSNARGFRQRLSILSTLRLKDLMPHVPTPKEYSTGLYMGQTAEQMAKTYNISRSEQDAFSHRSHQLAAYAWRKRKLRDEVMLARTPEVCGFIDYDNSVRHDSVLEDYDKHKPIYDRKYGSVTAANSPALCDGASAVLLMSEGRAKTLGYQPIGYIKSYAFTGVDVWKNMYSSGSYAIPLALQRAGIELSDVTLIEMHEAYAAQVLANIKMLESKKFAQDYLGRKQAVGTIDMDRFNVLGGTLAYGNTFAATGTKLLTQMCRELQRRGGGLGIAAICSAGGLGAAMVVEAE</sequence>
<organism evidence="11 12">
    <name type="scientific">Shewanella surugensis</name>
    <dbReference type="NCBI Taxonomy" id="212020"/>
    <lineage>
        <taxon>Bacteria</taxon>
        <taxon>Pseudomonadati</taxon>
        <taxon>Pseudomonadota</taxon>
        <taxon>Gammaproteobacteria</taxon>
        <taxon>Alteromonadales</taxon>
        <taxon>Shewanellaceae</taxon>
        <taxon>Shewanella</taxon>
    </lineage>
</organism>
<keyword evidence="3 8" id="KW-0808">Transferase</keyword>
<name>A0ABT0LDL6_9GAMM</name>
<evidence type="ECO:0000256" key="5">
    <source>
        <dbReference type="ARBA" id="ARBA00022963"/>
    </source>
</evidence>
<keyword evidence="5" id="KW-0442">Lipid degradation</keyword>
<dbReference type="Gene3D" id="3.40.47.10">
    <property type="match status" value="1"/>
</dbReference>
<feature type="domain" description="Thiolase N-terminal" evidence="9">
    <location>
        <begin position="15"/>
        <end position="287"/>
    </location>
</feature>
<protein>
    <submittedName>
        <fullName evidence="11">Acetyl-CoA C-acyltransferase FadI</fullName>
        <ecNumber evidence="11">2.3.1.16</ecNumber>
    </submittedName>
</protein>
<dbReference type="PROSITE" id="PS00099">
    <property type="entry name" value="THIOLASE_3"/>
    <property type="match status" value="1"/>
</dbReference>
<dbReference type="InterPro" id="IPR050521">
    <property type="entry name" value="3-ketoacyl-CoA_Thiolase"/>
</dbReference>
<evidence type="ECO:0000259" key="10">
    <source>
        <dbReference type="Pfam" id="PF02803"/>
    </source>
</evidence>
<keyword evidence="7 8" id="KW-0012">Acyltransferase</keyword>
<dbReference type="Pfam" id="PF00108">
    <property type="entry name" value="Thiolase_N"/>
    <property type="match status" value="1"/>
</dbReference>
<dbReference type="PANTHER" id="PTHR42689:SF1">
    <property type="entry name" value="ACETYL-COA ACYLTRANSFERASE FADA2 (3-KETOACYL-COA THIOLASE) (BETA-KETOTHIOLASE)-RELATED"/>
    <property type="match status" value="1"/>
</dbReference>
<dbReference type="RefSeq" id="WP_248940976.1">
    <property type="nucleotide sequence ID" value="NZ_JAKIKS010000056.1"/>
</dbReference>
<reference evidence="11 12" key="1">
    <citation type="submission" date="2022-01" db="EMBL/GenBank/DDBJ databases">
        <title>Whole genome-based taxonomy of the Shewanellaceae.</title>
        <authorList>
            <person name="Martin-Rodriguez A.J."/>
        </authorList>
    </citation>
    <scope>NUCLEOTIDE SEQUENCE [LARGE SCALE GENOMIC DNA]</scope>
    <source>
        <strain evidence="11 12">DSM 17177</strain>
    </source>
</reference>
<dbReference type="EMBL" id="JAKIKS010000056">
    <property type="protein sequence ID" value="MCL1125664.1"/>
    <property type="molecule type" value="Genomic_DNA"/>
</dbReference>
<keyword evidence="6" id="KW-0443">Lipid metabolism</keyword>
<comment type="caution">
    <text evidence="11">The sequence shown here is derived from an EMBL/GenBank/DDBJ whole genome shotgun (WGS) entry which is preliminary data.</text>
</comment>
<dbReference type="PIRSF" id="PIRSF000429">
    <property type="entry name" value="Ac-CoA_Ac_transf"/>
    <property type="match status" value="1"/>
</dbReference>
<evidence type="ECO:0000256" key="3">
    <source>
        <dbReference type="ARBA" id="ARBA00022679"/>
    </source>
</evidence>
<dbReference type="InterPro" id="IPR002155">
    <property type="entry name" value="Thiolase"/>
</dbReference>
<dbReference type="EC" id="2.3.1.16" evidence="11"/>
<dbReference type="Pfam" id="PF02803">
    <property type="entry name" value="Thiolase_C"/>
    <property type="match status" value="1"/>
</dbReference>
<evidence type="ECO:0000256" key="7">
    <source>
        <dbReference type="ARBA" id="ARBA00023315"/>
    </source>
</evidence>
<evidence type="ECO:0000313" key="11">
    <source>
        <dbReference type="EMBL" id="MCL1125664.1"/>
    </source>
</evidence>
<keyword evidence="4" id="KW-0276">Fatty acid metabolism</keyword>
<comment type="similarity">
    <text evidence="1 8">Belongs to the thiolase-like superfamily. Thiolase family.</text>
</comment>
<dbReference type="InterPro" id="IPR020617">
    <property type="entry name" value="Thiolase_C"/>
</dbReference>
<evidence type="ECO:0000256" key="2">
    <source>
        <dbReference type="ARBA" id="ARBA00022490"/>
    </source>
</evidence>
<dbReference type="Proteomes" id="UP001203423">
    <property type="component" value="Unassembled WGS sequence"/>
</dbReference>
<evidence type="ECO:0000259" key="9">
    <source>
        <dbReference type="Pfam" id="PF00108"/>
    </source>
</evidence>
<evidence type="ECO:0000256" key="8">
    <source>
        <dbReference type="RuleBase" id="RU003557"/>
    </source>
</evidence>
<dbReference type="SUPFAM" id="SSF53901">
    <property type="entry name" value="Thiolase-like"/>
    <property type="match status" value="2"/>
</dbReference>
<dbReference type="CDD" id="cd00751">
    <property type="entry name" value="thiolase"/>
    <property type="match status" value="1"/>
</dbReference>
<keyword evidence="2" id="KW-0963">Cytoplasm</keyword>
<dbReference type="GO" id="GO:0003988">
    <property type="term" value="F:acetyl-CoA C-acyltransferase activity"/>
    <property type="evidence" value="ECO:0007669"/>
    <property type="project" value="UniProtKB-EC"/>
</dbReference>
<proteinExistence type="inferred from homology"/>
<gene>
    <name evidence="11" type="primary">fadI</name>
    <name evidence="11" type="ORF">L2764_14555</name>
</gene>
<feature type="domain" description="Thiolase C-terminal" evidence="10">
    <location>
        <begin position="296"/>
        <end position="434"/>
    </location>
</feature>
<accession>A0ABT0LDL6</accession>
<evidence type="ECO:0000313" key="12">
    <source>
        <dbReference type="Proteomes" id="UP001203423"/>
    </source>
</evidence>
<keyword evidence="12" id="KW-1185">Reference proteome</keyword>
<evidence type="ECO:0000256" key="1">
    <source>
        <dbReference type="ARBA" id="ARBA00010982"/>
    </source>
</evidence>